<sequence length="113" mass="12173">MPHIGLLIVGALVPALWMPATAVQDRKSLIELGFRMPASSWWILLGPLAYMIALTVKVVQVTEKGRAPLVLLLVNTIAVPVVVFAAVHFLPNVMGQFSPDSSATRLVWSAATN</sequence>
<feature type="transmembrane region" description="Helical" evidence="1">
    <location>
        <begin position="38"/>
        <end position="56"/>
    </location>
</feature>
<proteinExistence type="predicted"/>
<keyword evidence="1" id="KW-0472">Membrane</keyword>
<keyword evidence="1" id="KW-0812">Transmembrane</keyword>
<dbReference type="AlphaFoldDB" id="A0A2C9A3D8"/>
<organism evidence="2 3">
    <name type="scientific">Salinibacterium xinjiangense</name>
    <dbReference type="NCBI Taxonomy" id="386302"/>
    <lineage>
        <taxon>Bacteria</taxon>
        <taxon>Bacillati</taxon>
        <taxon>Actinomycetota</taxon>
        <taxon>Actinomycetes</taxon>
        <taxon>Micrococcales</taxon>
        <taxon>Microbacteriaceae</taxon>
        <taxon>Salinibacterium</taxon>
    </lineage>
</organism>
<dbReference type="Proteomes" id="UP000219440">
    <property type="component" value="Unassembled WGS sequence"/>
</dbReference>
<evidence type="ECO:0000313" key="3">
    <source>
        <dbReference type="Proteomes" id="UP000219440"/>
    </source>
</evidence>
<keyword evidence="1" id="KW-1133">Transmembrane helix</keyword>
<keyword evidence="3" id="KW-1185">Reference proteome</keyword>
<gene>
    <name evidence="2" type="ORF">SAMN06296378_2902</name>
</gene>
<reference evidence="2 3" key="1">
    <citation type="submission" date="2017-09" db="EMBL/GenBank/DDBJ databases">
        <authorList>
            <person name="Ehlers B."/>
            <person name="Leendertz F.H."/>
        </authorList>
    </citation>
    <scope>NUCLEOTIDE SEQUENCE [LARGE SCALE GENOMIC DNA]</scope>
    <source>
        <strain evidence="2 3">CGMCC 1.05381</strain>
    </source>
</reference>
<evidence type="ECO:0000256" key="1">
    <source>
        <dbReference type="SAM" id="Phobius"/>
    </source>
</evidence>
<feature type="transmembrane region" description="Helical" evidence="1">
    <location>
        <begin position="68"/>
        <end position="90"/>
    </location>
</feature>
<accession>A0A2C9A3D8</accession>
<dbReference type="EMBL" id="OCST01000006">
    <property type="protein sequence ID" value="SOE73962.1"/>
    <property type="molecule type" value="Genomic_DNA"/>
</dbReference>
<evidence type="ECO:0000313" key="2">
    <source>
        <dbReference type="EMBL" id="SOE73962.1"/>
    </source>
</evidence>
<name>A0A2C9A3D8_9MICO</name>
<protein>
    <submittedName>
        <fullName evidence="2">Uncharacterized protein</fullName>
    </submittedName>
</protein>